<dbReference type="SUPFAM" id="SSF63411">
    <property type="entry name" value="LuxS/MPP-like metallohydrolase"/>
    <property type="match status" value="2"/>
</dbReference>
<evidence type="ECO:0000259" key="3">
    <source>
        <dbReference type="Pfam" id="PF05193"/>
    </source>
</evidence>
<feature type="signal peptide" evidence="1">
    <location>
        <begin position="1"/>
        <end position="19"/>
    </location>
</feature>
<proteinExistence type="predicted"/>
<dbReference type="Gene3D" id="3.30.830.10">
    <property type="entry name" value="Metalloenzyme, LuxS/M16 peptidase-like"/>
    <property type="match status" value="2"/>
</dbReference>
<keyword evidence="4" id="KW-0645">Protease</keyword>
<evidence type="ECO:0000313" key="4">
    <source>
        <dbReference type="EMBL" id="SIS54800.1"/>
    </source>
</evidence>
<dbReference type="InterPro" id="IPR007863">
    <property type="entry name" value="Peptidase_M16_C"/>
</dbReference>
<feature type="domain" description="Peptidase M16 C-terminal" evidence="3">
    <location>
        <begin position="187"/>
        <end position="360"/>
    </location>
</feature>
<dbReference type="Pfam" id="PF05193">
    <property type="entry name" value="Peptidase_M16_C"/>
    <property type="match status" value="1"/>
</dbReference>
<sequence length="444" mass="47674">MIRIVLTAAACLWAAAASAAVEVQEVTTEAGFEAWLVEEPSIPFVSLELRFKGGASLDPEGKRGVTNLMTGLLEEGAGDLDARAFAQAKEALAATFHYDAGDDALAITAQVLTENRDAAMALLRESLLEPRFDADAIERVKAQVMSSIQSDQTDPDAIVGKEAMRILYGDHPYGSAKKGTTDSVAALTRDDIVAAWQAALATDRVYIAAAGDISAEELSALVDTLLAGLPKVGPALPDAVEVSTAAETVVVPFETPQSVALFGHRAIPRDDPDFFAAFVMNQVLGAGGFESRLMEEVRDKRGLTYGVYSYIANRDYSDMMMGRVASANDRIAEAIAVIRDEWRRMAEEGVTEEELEAAKTFLTGAYPLRFDGNGAIANILVGMQMQDLTPDYIATRNDRVEAVTVADVRRVAARVMLPEELLFVVVGQPEGLEDARVVAPVVTQ</sequence>
<keyword evidence="4" id="KW-0378">Hydrolase</keyword>
<reference evidence="5" key="1">
    <citation type="submission" date="2017-01" db="EMBL/GenBank/DDBJ databases">
        <authorList>
            <person name="Varghese N."/>
            <person name="Submissions S."/>
        </authorList>
    </citation>
    <scope>NUCLEOTIDE SEQUENCE [LARGE SCALE GENOMIC DNA]</scope>
    <source>
        <strain evidence="5">DSM 29430</strain>
    </source>
</reference>
<keyword evidence="1" id="KW-0732">Signal</keyword>
<accession>A0A1N7JZP7</accession>
<evidence type="ECO:0000256" key="1">
    <source>
        <dbReference type="SAM" id="SignalP"/>
    </source>
</evidence>
<dbReference type="RefSeq" id="WP_076444366.1">
    <property type="nucleotide sequence ID" value="NZ_FTOQ01000001.1"/>
</dbReference>
<organism evidence="4 5">
    <name type="scientific">Roseivivax lentus</name>
    <dbReference type="NCBI Taxonomy" id="633194"/>
    <lineage>
        <taxon>Bacteria</taxon>
        <taxon>Pseudomonadati</taxon>
        <taxon>Pseudomonadota</taxon>
        <taxon>Alphaproteobacteria</taxon>
        <taxon>Rhodobacterales</taxon>
        <taxon>Roseobacteraceae</taxon>
        <taxon>Roseivivax</taxon>
    </lineage>
</organism>
<dbReference type="GO" id="GO:0008233">
    <property type="term" value="F:peptidase activity"/>
    <property type="evidence" value="ECO:0007669"/>
    <property type="project" value="UniProtKB-KW"/>
</dbReference>
<dbReference type="InterPro" id="IPR011765">
    <property type="entry name" value="Pept_M16_N"/>
</dbReference>
<feature type="domain" description="Peptidase M16 N-terminal" evidence="2">
    <location>
        <begin position="38"/>
        <end position="176"/>
    </location>
</feature>
<dbReference type="PANTHER" id="PTHR11851">
    <property type="entry name" value="METALLOPROTEASE"/>
    <property type="match status" value="1"/>
</dbReference>
<name>A0A1N7JZP7_9RHOB</name>
<keyword evidence="5" id="KW-1185">Reference proteome</keyword>
<dbReference type="InterPro" id="IPR050361">
    <property type="entry name" value="MPP/UQCRC_Complex"/>
</dbReference>
<dbReference type="AlphaFoldDB" id="A0A1N7JZP7"/>
<dbReference type="Proteomes" id="UP000186684">
    <property type="component" value="Unassembled WGS sequence"/>
</dbReference>
<dbReference type="GO" id="GO:0046872">
    <property type="term" value="F:metal ion binding"/>
    <property type="evidence" value="ECO:0007669"/>
    <property type="project" value="InterPro"/>
</dbReference>
<feature type="chain" id="PRO_5012094277" evidence="1">
    <location>
        <begin position="20"/>
        <end position="444"/>
    </location>
</feature>
<dbReference type="PANTHER" id="PTHR11851:SF224">
    <property type="entry name" value="PROCESSING PROTEASE"/>
    <property type="match status" value="1"/>
</dbReference>
<protein>
    <submittedName>
        <fullName evidence="4">Zinc protease</fullName>
    </submittedName>
</protein>
<evidence type="ECO:0000313" key="5">
    <source>
        <dbReference type="Proteomes" id="UP000186684"/>
    </source>
</evidence>
<dbReference type="EMBL" id="FTOQ01000001">
    <property type="protein sequence ID" value="SIS54800.1"/>
    <property type="molecule type" value="Genomic_DNA"/>
</dbReference>
<evidence type="ECO:0000259" key="2">
    <source>
        <dbReference type="Pfam" id="PF00675"/>
    </source>
</evidence>
<dbReference type="OrthoDB" id="9811314at2"/>
<dbReference type="STRING" id="633194.SAMN05421759_101345"/>
<gene>
    <name evidence="4" type="ORF">SAMN05421759_101345</name>
</gene>
<dbReference type="GO" id="GO:0006508">
    <property type="term" value="P:proteolysis"/>
    <property type="evidence" value="ECO:0007669"/>
    <property type="project" value="UniProtKB-KW"/>
</dbReference>
<dbReference type="InterPro" id="IPR011249">
    <property type="entry name" value="Metalloenz_LuxS/M16"/>
</dbReference>
<dbReference type="Pfam" id="PF00675">
    <property type="entry name" value="Peptidase_M16"/>
    <property type="match status" value="1"/>
</dbReference>